<dbReference type="InterPro" id="IPR036249">
    <property type="entry name" value="Thioredoxin-like_sf"/>
</dbReference>
<dbReference type="GO" id="GO:0005576">
    <property type="term" value="C:extracellular region"/>
    <property type="evidence" value="ECO:0007669"/>
    <property type="project" value="UniProtKB-SubCell"/>
</dbReference>
<evidence type="ECO:0000256" key="4">
    <source>
        <dbReference type="ARBA" id="ARBA00022729"/>
    </source>
</evidence>
<evidence type="ECO:0008006" key="8">
    <source>
        <dbReference type="Google" id="ProtNLM"/>
    </source>
</evidence>
<dbReference type="PANTHER" id="PTHR13234">
    <property type="entry name" value="GAMMA-INTERFERON INDUCIBLE LYSOSOMAL THIOL REDUCTASE GILT"/>
    <property type="match status" value="1"/>
</dbReference>
<keyword evidence="4" id="KW-0732">Signal</keyword>
<dbReference type="Pfam" id="PF03227">
    <property type="entry name" value="GILT"/>
    <property type="match status" value="1"/>
</dbReference>
<reference evidence="6 7" key="1">
    <citation type="submission" date="2023-10" db="EMBL/GenBank/DDBJ databases">
        <authorList>
            <person name="Maclean D."/>
            <person name="Macfadyen A."/>
        </authorList>
    </citation>
    <scope>NUCLEOTIDE SEQUENCE [LARGE SCALE GENOMIC DNA]</scope>
</reference>
<dbReference type="PANTHER" id="PTHR13234:SF8">
    <property type="entry name" value="GAMMA-INTERFERON-INDUCIBLE LYSOSOMAL THIOL REDUCTASE"/>
    <property type="match status" value="1"/>
</dbReference>
<keyword evidence="3" id="KW-0964">Secreted</keyword>
<dbReference type="GO" id="GO:0016671">
    <property type="term" value="F:oxidoreductase activity, acting on a sulfur group of donors, disulfide as acceptor"/>
    <property type="evidence" value="ECO:0007669"/>
    <property type="project" value="InterPro"/>
</dbReference>
<name>A0AAV1I7R2_9CHLO</name>
<organism evidence="6 7">
    <name type="scientific">Coccomyxa viridis</name>
    <dbReference type="NCBI Taxonomy" id="1274662"/>
    <lineage>
        <taxon>Eukaryota</taxon>
        <taxon>Viridiplantae</taxon>
        <taxon>Chlorophyta</taxon>
        <taxon>core chlorophytes</taxon>
        <taxon>Trebouxiophyceae</taxon>
        <taxon>Trebouxiophyceae incertae sedis</taxon>
        <taxon>Coccomyxaceae</taxon>
        <taxon>Coccomyxa</taxon>
    </lineage>
</organism>
<protein>
    <recommendedName>
        <fullName evidence="8">Gamma-interferon-inducible lysosomal thiol reductase</fullName>
    </recommendedName>
</protein>
<evidence type="ECO:0000313" key="7">
    <source>
        <dbReference type="Proteomes" id="UP001314263"/>
    </source>
</evidence>
<dbReference type="Proteomes" id="UP001314263">
    <property type="component" value="Unassembled WGS sequence"/>
</dbReference>
<comment type="caution">
    <text evidence="6">The sequence shown here is derived from an EMBL/GenBank/DDBJ whole genome shotgun (WGS) entry which is preliminary data.</text>
</comment>
<sequence>MAQESVLVEFFEESLCPYCAQFSTKVLGPLLRSNLSQYIEFNLVPYGNAKQTSKGLECQHGPLECRLNRIFACAIDQSKTQEDYWPFVECVEGAYGDKIEGSLKGCAKDNGFNLKDLEDCASGKRGDALEQAAGEQTNSLQPAHQYVPWVVVNGVPLEDEYVNLQKYVCVAIREIPKPALCLQLSKSAAAGVVDTGRGYMIA</sequence>
<comment type="similarity">
    <text evidence="2">Belongs to the GILT family.</text>
</comment>
<comment type="subcellular location">
    <subcellularLocation>
        <location evidence="1">Secreted</location>
    </subcellularLocation>
</comment>
<dbReference type="InterPro" id="IPR004911">
    <property type="entry name" value="Interferon-induced_GILT"/>
</dbReference>
<accession>A0AAV1I7R2</accession>
<proteinExistence type="inferred from homology"/>
<dbReference type="Gene3D" id="3.40.30.10">
    <property type="entry name" value="Glutaredoxin"/>
    <property type="match status" value="1"/>
</dbReference>
<evidence type="ECO:0000256" key="2">
    <source>
        <dbReference type="ARBA" id="ARBA00005679"/>
    </source>
</evidence>
<dbReference type="CDD" id="cd02972">
    <property type="entry name" value="DsbA_family"/>
    <property type="match status" value="1"/>
</dbReference>
<evidence type="ECO:0000256" key="5">
    <source>
        <dbReference type="ARBA" id="ARBA00023180"/>
    </source>
</evidence>
<evidence type="ECO:0000313" key="6">
    <source>
        <dbReference type="EMBL" id="CAK0780749.1"/>
    </source>
</evidence>
<gene>
    <name evidence="6" type="ORF">CVIRNUC_005162</name>
</gene>
<keyword evidence="5" id="KW-0325">Glycoprotein</keyword>
<evidence type="ECO:0000256" key="1">
    <source>
        <dbReference type="ARBA" id="ARBA00004613"/>
    </source>
</evidence>
<evidence type="ECO:0000256" key="3">
    <source>
        <dbReference type="ARBA" id="ARBA00022525"/>
    </source>
</evidence>
<keyword evidence="7" id="KW-1185">Reference proteome</keyword>
<dbReference type="SUPFAM" id="SSF52833">
    <property type="entry name" value="Thioredoxin-like"/>
    <property type="match status" value="1"/>
</dbReference>
<dbReference type="EMBL" id="CAUYUE010000006">
    <property type="protein sequence ID" value="CAK0780749.1"/>
    <property type="molecule type" value="Genomic_DNA"/>
</dbReference>
<dbReference type="AlphaFoldDB" id="A0AAV1I7R2"/>